<sequence length="633" mass="71927">MSDSDEEHPQIFIKEDDSPVNFFLHSSLSGGQHQKIERDITRYGGTIVEVERKADTIIADWEHLSPLNKFYAHSTTVYVEDPGFVKRCINAGSYSHTSLTAYKRNMGGATPGIGRNLYTYEEDKKLAEYIAKRIPDEKAGGRFGVNIYKELCDPSRKLEYPWAKRHSWQSWRERYRSNSKLMNDLIDDCLKLHPPPADHKGEHLYDRRYKNGPGKRPQRKKTHSRQEEDNSEGEESDLSEGGRQGQSDVLSSRKRRRDSSEDLSDPDEPRRKAYRGVHRDIRVPTPENSREVSNFDSLTFGEIGIDLIGDPENLHEQELLDLLPNSLVDISPRRFSNTQRTLVGRTPKKLTEEDYEVTVPTRLSSATVPITKEVTETSKIPSSSRRIVRTYSTNKSDTAVIPPTRKARRQPSYVNVPSVKEEAEEDTVNVDEVVGDKNVDGETTDASEIVVDNVLLSEAVDKEEISSDADEEEEEEEVLNVDSDEEDDNDEEPYSEIMVALSKIQSAAEMHRRRESSIRNFTPINLSATLSTTTPKSKAQNFLENVSHSRHEYLTPSTRVNRISSASKRPIARTGSDSSVFPGEETRARRESELLLQRQKMTPYTPASGSRAEQVLATQKRVFTRTNRGKRVL</sequence>
<dbReference type="Gene3D" id="1.10.10.60">
    <property type="entry name" value="Homeodomain-like"/>
    <property type="match status" value="1"/>
</dbReference>
<dbReference type="Pfam" id="PF08914">
    <property type="entry name" value="Myb_Rap1"/>
    <property type="match status" value="1"/>
</dbReference>
<feature type="compositionally biased region" description="Acidic residues" evidence="1">
    <location>
        <begin position="466"/>
        <end position="492"/>
    </location>
</feature>
<name>A0A286UV61_9AGAM</name>
<dbReference type="OrthoDB" id="435460at2759"/>
<feature type="region of interest" description="Disordered" evidence="1">
    <location>
        <begin position="460"/>
        <end position="492"/>
    </location>
</feature>
<feature type="region of interest" description="Disordered" evidence="1">
    <location>
        <begin position="403"/>
        <end position="426"/>
    </location>
</feature>
<dbReference type="CDD" id="cd11655">
    <property type="entry name" value="rap1_myb-like"/>
    <property type="match status" value="1"/>
</dbReference>
<evidence type="ECO:0000313" key="4">
    <source>
        <dbReference type="Proteomes" id="UP000217199"/>
    </source>
</evidence>
<dbReference type="InterPro" id="IPR015010">
    <property type="entry name" value="TERF2IP_Myb"/>
</dbReference>
<evidence type="ECO:0000256" key="1">
    <source>
        <dbReference type="SAM" id="MobiDB-lite"/>
    </source>
</evidence>
<evidence type="ECO:0000259" key="2">
    <source>
        <dbReference type="Pfam" id="PF08914"/>
    </source>
</evidence>
<dbReference type="InterPro" id="IPR009057">
    <property type="entry name" value="Homeodomain-like_sf"/>
</dbReference>
<organism evidence="3 4">
    <name type="scientific">Pyrrhoderma noxium</name>
    <dbReference type="NCBI Taxonomy" id="2282107"/>
    <lineage>
        <taxon>Eukaryota</taxon>
        <taxon>Fungi</taxon>
        <taxon>Dikarya</taxon>
        <taxon>Basidiomycota</taxon>
        <taxon>Agaricomycotina</taxon>
        <taxon>Agaricomycetes</taxon>
        <taxon>Hymenochaetales</taxon>
        <taxon>Hymenochaetaceae</taxon>
        <taxon>Pyrrhoderma</taxon>
    </lineage>
</organism>
<accession>A0A286UV61</accession>
<comment type="caution">
    <text evidence="3">The sequence shown here is derived from an EMBL/GenBank/DDBJ whole genome shotgun (WGS) entry which is preliminary data.</text>
</comment>
<feature type="region of interest" description="Disordered" evidence="1">
    <location>
        <begin position="194"/>
        <end position="290"/>
    </location>
</feature>
<reference evidence="3 4" key="1">
    <citation type="journal article" date="2017" name="Mol. Ecol.">
        <title>Comparative and population genomic landscape of Phellinus noxius: A hypervariable fungus causing root rot in trees.</title>
        <authorList>
            <person name="Chung C.L."/>
            <person name="Lee T.J."/>
            <person name="Akiba M."/>
            <person name="Lee H.H."/>
            <person name="Kuo T.H."/>
            <person name="Liu D."/>
            <person name="Ke H.M."/>
            <person name="Yokoi T."/>
            <person name="Roa M.B."/>
            <person name="Lu M.J."/>
            <person name="Chang Y.Y."/>
            <person name="Ann P.J."/>
            <person name="Tsai J.N."/>
            <person name="Chen C.Y."/>
            <person name="Tzean S.S."/>
            <person name="Ota Y."/>
            <person name="Hattori T."/>
            <person name="Sahashi N."/>
            <person name="Liou R.F."/>
            <person name="Kikuchi T."/>
            <person name="Tsai I.J."/>
        </authorList>
    </citation>
    <scope>NUCLEOTIDE SEQUENCE [LARGE SCALE GENOMIC DNA]</scope>
    <source>
        <strain evidence="3 4">FFPRI411160</strain>
    </source>
</reference>
<feature type="compositionally biased region" description="Acidic residues" evidence="1">
    <location>
        <begin position="229"/>
        <end position="238"/>
    </location>
</feature>
<dbReference type="Proteomes" id="UP000217199">
    <property type="component" value="Unassembled WGS sequence"/>
</dbReference>
<feature type="compositionally biased region" description="Basic and acidic residues" evidence="1">
    <location>
        <begin position="267"/>
        <end position="282"/>
    </location>
</feature>
<feature type="domain" description="TERF2-interacting telomeric protein 1 Myb" evidence="2">
    <location>
        <begin position="118"/>
        <end position="176"/>
    </location>
</feature>
<dbReference type="InParanoid" id="A0A286UV61"/>
<gene>
    <name evidence="3" type="ORF">PNOK_0040300</name>
</gene>
<feature type="region of interest" description="Disordered" evidence="1">
    <location>
        <begin position="565"/>
        <end position="587"/>
    </location>
</feature>
<protein>
    <recommendedName>
        <fullName evidence="2">TERF2-interacting telomeric protein 1 Myb domain-containing protein</fullName>
    </recommendedName>
</protein>
<dbReference type="SUPFAM" id="SSF46689">
    <property type="entry name" value="Homeodomain-like"/>
    <property type="match status" value="1"/>
</dbReference>
<dbReference type="AlphaFoldDB" id="A0A286UV61"/>
<evidence type="ECO:0000313" key="3">
    <source>
        <dbReference type="EMBL" id="PAV23335.1"/>
    </source>
</evidence>
<keyword evidence="4" id="KW-1185">Reference proteome</keyword>
<dbReference type="EMBL" id="NBII01000001">
    <property type="protein sequence ID" value="PAV23335.1"/>
    <property type="molecule type" value="Genomic_DNA"/>
</dbReference>
<dbReference type="STRING" id="2282107.A0A286UV61"/>
<feature type="compositionally biased region" description="Basic and acidic residues" evidence="1">
    <location>
        <begin position="194"/>
        <end position="209"/>
    </location>
</feature>
<proteinExistence type="predicted"/>